<reference evidence="3" key="1">
    <citation type="submission" date="2016-10" db="EMBL/GenBank/DDBJ databases">
        <authorList>
            <person name="Varghese N."/>
            <person name="Submissions S."/>
        </authorList>
    </citation>
    <scope>NUCLEOTIDE SEQUENCE [LARGE SCALE GENOMIC DNA]</scope>
    <source>
        <strain evidence="3">CGMCC 1.8975</strain>
    </source>
</reference>
<feature type="signal peptide" evidence="1">
    <location>
        <begin position="1"/>
        <end position="19"/>
    </location>
</feature>
<keyword evidence="3" id="KW-1185">Reference proteome</keyword>
<evidence type="ECO:0000313" key="3">
    <source>
        <dbReference type="Proteomes" id="UP000199249"/>
    </source>
</evidence>
<organism evidence="2 3">
    <name type="scientific">Hymenobacter psychrophilus</name>
    <dbReference type="NCBI Taxonomy" id="651662"/>
    <lineage>
        <taxon>Bacteria</taxon>
        <taxon>Pseudomonadati</taxon>
        <taxon>Bacteroidota</taxon>
        <taxon>Cytophagia</taxon>
        <taxon>Cytophagales</taxon>
        <taxon>Hymenobacteraceae</taxon>
        <taxon>Hymenobacter</taxon>
    </lineage>
</organism>
<name>A0A1H3H2M6_9BACT</name>
<evidence type="ECO:0000313" key="2">
    <source>
        <dbReference type="EMBL" id="SDY09637.1"/>
    </source>
</evidence>
<dbReference type="AlphaFoldDB" id="A0A1H3H2M6"/>
<evidence type="ECO:0008006" key="4">
    <source>
        <dbReference type="Google" id="ProtNLM"/>
    </source>
</evidence>
<proteinExistence type="predicted"/>
<dbReference type="EMBL" id="FNOV01000005">
    <property type="protein sequence ID" value="SDY09637.1"/>
    <property type="molecule type" value="Genomic_DNA"/>
</dbReference>
<keyword evidence="1" id="KW-0732">Signal</keyword>
<dbReference type="RefSeq" id="WP_092739422.1">
    <property type="nucleotide sequence ID" value="NZ_FNOV01000005.1"/>
</dbReference>
<dbReference type="OrthoDB" id="9812256at2"/>
<protein>
    <recommendedName>
        <fullName evidence="4">TolB-like 6-blade propeller-like</fullName>
    </recommendedName>
</protein>
<accession>A0A1H3H2M6</accession>
<gene>
    <name evidence="2" type="ORF">SAMN04488069_105269</name>
</gene>
<dbReference type="Proteomes" id="UP000199249">
    <property type="component" value="Unassembled WGS sequence"/>
</dbReference>
<evidence type="ECO:0000256" key="1">
    <source>
        <dbReference type="SAM" id="SignalP"/>
    </source>
</evidence>
<sequence length="333" mass="37669">MNWFFIFCSLLLPLTVAQAQPTRPLLTRTIQLPAELADRENQFSGLCTYRGQLLLLSESRLQEQAEAKVYGFALPDLDRQLAGSTAALSFRKYTIRGLSQARARIDRTAPIYEGLEAVAVLRDTLYFSIETVTPAPNCYLVRGVLDESQSVVQLDSSYLLALPKPRLPDGSSAYNAGFEALASYRNRELLALFEYNYLARGNSAVALRDARSRFVLLPPVPFRVTDLTPTGRRRFTAINYFFNGASDAVYRMASPDPNARLVLDSAGRYQHYSRLISLRYTRHGIKWKPLLTLPVEYQTFNWEGLAAYKGGYFLINDKYGPSSQSTLLYLRRQ</sequence>
<feature type="chain" id="PRO_5011433409" description="TolB-like 6-blade propeller-like" evidence="1">
    <location>
        <begin position="20"/>
        <end position="333"/>
    </location>
</feature>